<dbReference type="InterPro" id="IPR020631">
    <property type="entry name" value="THF_DH/CycHdrlase_NAD-bd_dom"/>
</dbReference>
<comment type="similarity">
    <text evidence="11">Belongs to the tetrahydrofolate dehydrogenase/cyclohydrolase family.</text>
</comment>
<feature type="binding site" evidence="11">
    <location>
        <position position="243"/>
    </location>
    <ligand>
        <name>NADP(+)</name>
        <dbReference type="ChEBI" id="CHEBI:58349"/>
    </ligand>
</feature>
<dbReference type="SUPFAM" id="SSF51735">
    <property type="entry name" value="NAD(P)-binding Rossmann-fold domains"/>
    <property type="match status" value="1"/>
</dbReference>
<gene>
    <name evidence="11" type="primary">folD</name>
    <name evidence="15" type="ORF">JD82_00561</name>
</gene>
<feature type="binding site" evidence="11">
    <location>
        <begin position="177"/>
        <end position="179"/>
    </location>
    <ligand>
        <name>NADP(+)</name>
        <dbReference type="ChEBI" id="CHEBI:58349"/>
    </ligand>
</feature>
<dbReference type="UniPathway" id="UPA00193"/>
<evidence type="ECO:0000259" key="14">
    <source>
        <dbReference type="Pfam" id="PF02882"/>
    </source>
</evidence>
<evidence type="ECO:0000256" key="2">
    <source>
        <dbReference type="ARBA" id="ARBA00022563"/>
    </source>
</evidence>
<dbReference type="CDD" id="cd01080">
    <property type="entry name" value="NAD_bind_m-THF_DH_Cyclohyd"/>
    <property type="match status" value="1"/>
</dbReference>
<evidence type="ECO:0000259" key="13">
    <source>
        <dbReference type="Pfam" id="PF00763"/>
    </source>
</evidence>
<evidence type="ECO:0000256" key="12">
    <source>
        <dbReference type="SAM" id="MobiDB-lite"/>
    </source>
</evidence>
<dbReference type="SUPFAM" id="SSF53223">
    <property type="entry name" value="Aminoacid dehydrogenase-like, N-terminal domain"/>
    <property type="match status" value="1"/>
</dbReference>
<dbReference type="Pfam" id="PF00763">
    <property type="entry name" value="THF_DHG_CYH"/>
    <property type="match status" value="1"/>
</dbReference>
<dbReference type="Pfam" id="PF02882">
    <property type="entry name" value="THF_DHG_CYH_C"/>
    <property type="match status" value="1"/>
</dbReference>
<evidence type="ECO:0000256" key="1">
    <source>
        <dbReference type="ARBA" id="ARBA00004777"/>
    </source>
</evidence>
<dbReference type="EMBL" id="VLJV01000001">
    <property type="protein sequence ID" value="TWH18740.1"/>
    <property type="molecule type" value="Genomic_DNA"/>
</dbReference>
<feature type="region of interest" description="Disordered" evidence="12">
    <location>
        <begin position="290"/>
        <end position="309"/>
    </location>
</feature>
<dbReference type="AlphaFoldDB" id="A0A660C5A0"/>
<evidence type="ECO:0000313" key="16">
    <source>
        <dbReference type="Proteomes" id="UP000317303"/>
    </source>
</evidence>
<dbReference type="GO" id="GO:0004488">
    <property type="term" value="F:methylenetetrahydrofolate dehydrogenase (NADP+) activity"/>
    <property type="evidence" value="ECO:0007669"/>
    <property type="project" value="UniProtKB-UniRule"/>
</dbReference>
<dbReference type="GO" id="GO:0035999">
    <property type="term" value="P:tetrahydrofolate interconversion"/>
    <property type="evidence" value="ECO:0007669"/>
    <property type="project" value="UniProtKB-UniRule"/>
</dbReference>
<proteinExistence type="inferred from homology"/>
<keyword evidence="7 11" id="KW-0560">Oxidoreductase</keyword>
<comment type="pathway">
    <text evidence="1 11">One-carbon metabolism; tetrahydrofolate interconversion.</text>
</comment>
<dbReference type="Gene3D" id="3.40.50.10860">
    <property type="entry name" value="Leucine Dehydrogenase, chain A, domain 1"/>
    <property type="match status" value="1"/>
</dbReference>
<accession>A0A660C5A0</accession>
<dbReference type="HAMAP" id="MF_01576">
    <property type="entry name" value="THF_DHG_CYH"/>
    <property type="match status" value="1"/>
</dbReference>
<comment type="subunit">
    <text evidence="11">Homodimer.</text>
</comment>
<comment type="function">
    <text evidence="11">Catalyzes the oxidation of 5,10-methylenetetrahydrofolate to 5,10-methenyltetrahydrofolate and then the hydrolysis of 5,10-methenyltetrahydrofolate to 10-formyltetrahydrofolate.</text>
</comment>
<feature type="domain" description="Tetrahydrofolate dehydrogenase/cyclohydrolase catalytic" evidence="13">
    <location>
        <begin position="21"/>
        <end position="132"/>
    </location>
</feature>
<organism evidence="15 16">
    <name type="scientific">Prauserella rugosa</name>
    <dbReference type="NCBI Taxonomy" id="43354"/>
    <lineage>
        <taxon>Bacteria</taxon>
        <taxon>Bacillati</taxon>
        <taxon>Actinomycetota</taxon>
        <taxon>Actinomycetes</taxon>
        <taxon>Pseudonocardiales</taxon>
        <taxon>Pseudonocardiaceae</taxon>
        <taxon>Prauserella</taxon>
    </lineage>
</organism>
<evidence type="ECO:0000256" key="3">
    <source>
        <dbReference type="ARBA" id="ARBA00022605"/>
    </source>
</evidence>
<keyword evidence="2 11" id="KW-0554">One-carbon metabolism</keyword>
<keyword evidence="10 11" id="KW-0511">Multifunctional enzyme</keyword>
<dbReference type="Gene3D" id="3.40.50.720">
    <property type="entry name" value="NAD(P)-binding Rossmann-like Domain"/>
    <property type="match status" value="1"/>
</dbReference>
<dbReference type="GO" id="GO:0000105">
    <property type="term" value="P:L-histidine biosynthetic process"/>
    <property type="evidence" value="ECO:0007669"/>
    <property type="project" value="UniProtKB-KW"/>
</dbReference>
<dbReference type="EC" id="1.5.1.5" evidence="11"/>
<dbReference type="PANTHER" id="PTHR48099">
    <property type="entry name" value="C-1-TETRAHYDROFOLATE SYNTHASE, CYTOPLASMIC-RELATED"/>
    <property type="match status" value="1"/>
</dbReference>
<evidence type="ECO:0000256" key="6">
    <source>
        <dbReference type="ARBA" id="ARBA00022857"/>
    </source>
</evidence>
<dbReference type="PRINTS" id="PR00085">
    <property type="entry name" value="THFDHDRGNASE"/>
</dbReference>
<keyword evidence="16" id="KW-1185">Reference proteome</keyword>
<keyword evidence="5 11" id="KW-0378">Hydrolase</keyword>
<keyword evidence="8 11" id="KW-0368">Histidine biosynthesis</keyword>
<keyword evidence="4 11" id="KW-0658">Purine biosynthesis</keyword>
<dbReference type="PANTHER" id="PTHR48099:SF5">
    <property type="entry name" value="C-1-TETRAHYDROFOLATE SYNTHASE, CYTOPLASMIC"/>
    <property type="match status" value="1"/>
</dbReference>
<keyword evidence="3 11" id="KW-0028">Amino-acid biosynthesis</keyword>
<comment type="catalytic activity">
    <reaction evidence="11">
        <text>(6R)-5,10-methylene-5,6,7,8-tetrahydrofolate + NADP(+) = (6R)-5,10-methenyltetrahydrofolate + NADPH</text>
        <dbReference type="Rhea" id="RHEA:22812"/>
        <dbReference type="ChEBI" id="CHEBI:15636"/>
        <dbReference type="ChEBI" id="CHEBI:57455"/>
        <dbReference type="ChEBI" id="CHEBI:57783"/>
        <dbReference type="ChEBI" id="CHEBI:58349"/>
        <dbReference type="EC" id="1.5.1.5"/>
    </reaction>
</comment>
<dbReference type="InterPro" id="IPR020630">
    <property type="entry name" value="THF_DH/CycHdrlase_cat_dom"/>
</dbReference>
<dbReference type="EC" id="3.5.4.9" evidence="11"/>
<evidence type="ECO:0000256" key="7">
    <source>
        <dbReference type="ARBA" id="ARBA00023002"/>
    </source>
</evidence>
<evidence type="ECO:0000256" key="11">
    <source>
        <dbReference type="HAMAP-Rule" id="MF_01576"/>
    </source>
</evidence>
<feature type="domain" description="Tetrahydrofolate dehydrogenase/cyclohydrolase NAD(P)-binding" evidence="14">
    <location>
        <begin position="151"/>
        <end position="289"/>
    </location>
</feature>
<sequence>MTTIQPTAPRDTTDMRELGCTGLAREIRARAASGAAELAESGTTPGLAVVVATDDESSAWYVRSIARAAGKAGIDCRTVDLGAGAEPERIRATLERLSADESVHGIILQTPLPTGARFEDLASAIDPRKDVDGANPVSLGNLAAGLPAHPPATAAAVLTLLDHHEIELAGRNCVVVGRSNVVGKPVAQLMLQRDATVTICHRYTPDLTAFTPDADVLVVAVGKPGLITDKHVREDAIVVDVGTTPTADGGLLGDVDPSVRVAGLTPVPGGVGPVTTALLLEHTVQSAIRAAREARHRAGSPPRTGSEQR</sequence>
<comment type="catalytic activity">
    <reaction evidence="11">
        <text>(6R)-5,10-methenyltetrahydrofolate + H2O = (6R)-10-formyltetrahydrofolate + H(+)</text>
        <dbReference type="Rhea" id="RHEA:23700"/>
        <dbReference type="ChEBI" id="CHEBI:15377"/>
        <dbReference type="ChEBI" id="CHEBI:15378"/>
        <dbReference type="ChEBI" id="CHEBI:57455"/>
        <dbReference type="ChEBI" id="CHEBI:195366"/>
        <dbReference type="EC" id="3.5.4.9"/>
    </reaction>
</comment>
<dbReference type="Proteomes" id="UP000317303">
    <property type="component" value="Unassembled WGS sequence"/>
</dbReference>
<keyword evidence="9 11" id="KW-0486">Methionine biosynthesis</keyword>
<dbReference type="InterPro" id="IPR036291">
    <property type="entry name" value="NAD(P)-bd_dom_sf"/>
</dbReference>
<comment type="caution">
    <text evidence="15">The sequence shown here is derived from an EMBL/GenBank/DDBJ whole genome shotgun (WGS) entry which is preliminary data.</text>
</comment>
<dbReference type="GO" id="GO:0009086">
    <property type="term" value="P:methionine biosynthetic process"/>
    <property type="evidence" value="ECO:0007669"/>
    <property type="project" value="UniProtKB-KW"/>
</dbReference>
<evidence type="ECO:0000256" key="5">
    <source>
        <dbReference type="ARBA" id="ARBA00022801"/>
    </source>
</evidence>
<dbReference type="GO" id="GO:0004477">
    <property type="term" value="F:methenyltetrahydrofolate cyclohydrolase activity"/>
    <property type="evidence" value="ECO:0007669"/>
    <property type="project" value="UniProtKB-UniRule"/>
</dbReference>
<name>A0A660C5A0_9PSEU</name>
<dbReference type="GO" id="GO:0005829">
    <property type="term" value="C:cytosol"/>
    <property type="evidence" value="ECO:0007669"/>
    <property type="project" value="TreeGrafter"/>
</dbReference>
<evidence type="ECO:0000313" key="15">
    <source>
        <dbReference type="EMBL" id="TWH18740.1"/>
    </source>
</evidence>
<dbReference type="InterPro" id="IPR000672">
    <property type="entry name" value="THF_DH/CycHdrlase"/>
</dbReference>
<dbReference type="GO" id="GO:0006164">
    <property type="term" value="P:purine nucleotide biosynthetic process"/>
    <property type="evidence" value="ECO:0007669"/>
    <property type="project" value="UniProtKB-KW"/>
</dbReference>
<dbReference type="RefSeq" id="WP_084705791.1">
    <property type="nucleotide sequence ID" value="NZ_JOIJ01000006.1"/>
</dbReference>
<protein>
    <recommendedName>
        <fullName evidence="11">Bifunctional protein FolD</fullName>
    </recommendedName>
    <domain>
        <recommendedName>
            <fullName evidence="11">Methylenetetrahydrofolate dehydrogenase</fullName>
            <ecNumber evidence="11">1.5.1.5</ecNumber>
        </recommendedName>
    </domain>
    <domain>
        <recommendedName>
            <fullName evidence="11">Methenyltetrahydrofolate cyclohydrolase</fullName>
            <ecNumber evidence="11">3.5.4.9</ecNumber>
        </recommendedName>
    </domain>
</protein>
<evidence type="ECO:0000256" key="8">
    <source>
        <dbReference type="ARBA" id="ARBA00023102"/>
    </source>
</evidence>
<evidence type="ECO:0000256" key="10">
    <source>
        <dbReference type="ARBA" id="ARBA00023268"/>
    </source>
</evidence>
<evidence type="ECO:0000256" key="9">
    <source>
        <dbReference type="ARBA" id="ARBA00023167"/>
    </source>
</evidence>
<dbReference type="OrthoDB" id="9803580at2"/>
<keyword evidence="6 11" id="KW-0521">NADP</keyword>
<reference evidence="15 16" key="1">
    <citation type="submission" date="2019-07" db="EMBL/GenBank/DDBJ databases">
        <title>R&amp;d 2014.</title>
        <authorList>
            <person name="Klenk H.-P."/>
        </authorList>
    </citation>
    <scope>NUCLEOTIDE SEQUENCE [LARGE SCALE GENOMIC DNA]</scope>
    <source>
        <strain evidence="15 16">DSM 43194</strain>
    </source>
</reference>
<comment type="caution">
    <text evidence="11">Lacks conserved residue(s) required for the propagation of feature annotation.</text>
</comment>
<dbReference type="InterPro" id="IPR046346">
    <property type="entry name" value="Aminoacid_DH-like_N_sf"/>
</dbReference>
<evidence type="ECO:0000256" key="4">
    <source>
        <dbReference type="ARBA" id="ARBA00022755"/>
    </source>
</evidence>